<dbReference type="SMART" id="SM00304">
    <property type="entry name" value="HAMP"/>
    <property type="match status" value="1"/>
</dbReference>
<sequence length="424" mass="45133">MHVRIRGGSVFRRLIGLLAAVTISVGGLSLVITNLAMVDVAAQHAARSLATQILAADAMLASPAGIEDARFAALGIRHVTVAPPEPSFQWPFLRNVTRRLEALHPGRDVHFGGQGQPAMWARAVAPAQGWVGIPMAPLVQTVRGATIWTLVTGALIIVGAAGFYARGLTRPLRLLARHAPDIAAGADPPPLPRRVPREMAQLEHALRQAAADVRAVARERELMLAALSHDLRTPLARLRLALALSDVQGELREGMDADLDELDQLTGQFVDFVRDGRDEPAEALDAAELVRSVAGSPRRTGTWQVTTPDTLPLRAKPLALRRALENLLQNAERHGRAPFEVRLSTSGDCAELVVRDHGAGVDAALLPRLGEPFLRADPARSGAGSGLGLASARRVAQQHGGTMTIDNAQGGGLRVRMVLPLGGH</sequence>
<dbReference type="Proteomes" id="UP001064632">
    <property type="component" value="Chromosome"/>
</dbReference>
<dbReference type="EMBL" id="CP104694">
    <property type="protein sequence ID" value="UXI69890.1"/>
    <property type="molecule type" value="Genomic_DNA"/>
</dbReference>
<dbReference type="PROSITE" id="PS50109">
    <property type="entry name" value="HIS_KIN"/>
    <property type="match status" value="1"/>
</dbReference>
<dbReference type="RefSeq" id="WP_261696842.1">
    <property type="nucleotide sequence ID" value="NZ_CP104694.1"/>
</dbReference>
<reference evidence="13" key="1">
    <citation type="submission" date="2022-09" db="EMBL/GenBank/DDBJ databases">
        <title>Tahibacter sp. nov., isolated from a fresh water.</title>
        <authorList>
            <person name="Baek J.H."/>
            <person name="Lee J.K."/>
            <person name="Kim J.M."/>
            <person name="Jeon C.O."/>
        </authorList>
    </citation>
    <scope>NUCLEOTIDE SEQUENCE</scope>
    <source>
        <strain evidence="13">W38</strain>
    </source>
</reference>
<dbReference type="Pfam" id="PF02518">
    <property type="entry name" value="HATPase_c"/>
    <property type="match status" value="1"/>
</dbReference>
<dbReference type="InterPro" id="IPR003661">
    <property type="entry name" value="HisK_dim/P_dom"/>
</dbReference>
<dbReference type="InterPro" id="IPR050980">
    <property type="entry name" value="2C_sensor_his_kinase"/>
</dbReference>
<evidence type="ECO:0000256" key="7">
    <source>
        <dbReference type="ARBA" id="ARBA00022741"/>
    </source>
</evidence>
<dbReference type="CDD" id="cd00082">
    <property type="entry name" value="HisKA"/>
    <property type="match status" value="1"/>
</dbReference>
<dbReference type="PANTHER" id="PTHR44936">
    <property type="entry name" value="SENSOR PROTEIN CREC"/>
    <property type="match status" value="1"/>
</dbReference>
<keyword evidence="4" id="KW-1003">Cell membrane</keyword>
<organism evidence="13 14">
    <name type="scientific">Tahibacter amnicola</name>
    <dbReference type="NCBI Taxonomy" id="2976241"/>
    <lineage>
        <taxon>Bacteria</taxon>
        <taxon>Pseudomonadati</taxon>
        <taxon>Pseudomonadota</taxon>
        <taxon>Gammaproteobacteria</taxon>
        <taxon>Lysobacterales</taxon>
        <taxon>Rhodanobacteraceae</taxon>
        <taxon>Tahibacter</taxon>
    </lineage>
</organism>
<dbReference type="InterPro" id="IPR003660">
    <property type="entry name" value="HAMP_dom"/>
</dbReference>
<dbReference type="SUPFAM" id="SSF47384">
    <property type="entry name" value="Homodimeric domain of signal transducing histidine kinase"/>
    <property type="match status" value="1"/>
</dbReference>
<gene>
    <name evidence="13" type="ORF">N4264_09765</name>
</gene>
<evidence type="ECO:0000313" key="13">
    <source>
        <dbReference type="EMBL" id="UXI69890.1"/>
    </source>
</evidence>
<dbReference type="PRINTS" id="PR00344">
    <property type="entry name" value="BCTRLSENSOR"/>
</dbReference>
<dbReference type="InterPro" id="IPR036890">
    <property type="entry name" value="HATPase_C_sf"/>
</dbReference>
<dbReference type="InterPro" id="IPR005467">
    <property type="entry name" value="His_kinase_dom"/>
</dbReference>
<keyword evidence="14" id="KW-1185">Reference proteome</keyword>
<dbReference type="SMART" id="SM00388">
    <property type="entry name" value="HisKA"/>
    <property type="match status" value="1"/>
</dbReference>
<evidence type="ECO:0000313" key="14">
    <source>
        <dbReference type="Proteomes" id="UP001064632"/>
    </source>
</evidence>
<evidence type="ECO:0000256" key="8">
    <source>
        <dbReference type="ARBA" id="ARBA00022777"/>
    </source>
</evidence>
<protein>
    <recommendedName>
        <fullName evidence="3">histidine kinase</fullName>
        <ecNumber evidence="3">2.7.13.3</ecNumber>
    </recommendedName>
</protein>
<evidence type="ECO:0000256" key="2">
    <source>
        <dbReference type="ARBA" id="ARBA00004651"/>
    </source>
</evidence>
<evidence type="ECO:0000256" key="1">
    <source>
        <dbReference type="ARBA" id="ARBA00000085"/>
    </source>
</evidence>
<feature type="transmembrane region" description="Helical" evidence="10">
    <location>
        <begin position="14"/>
        <end position="37"/>
    </location>
</feature>
<dbReference type="PROSITE" id="PS50885">
    <property type="entry name" value="HAMP"/>
    <property type="match status" value="1"/>
</dbReference>
<keyword evidence="6" id="KW-0808">Transferase</keyword>
<dbReference type="Gene3D" id="3.30.565.10">
    <property type="entry name" value="Histidine kinase-like ATPase, C-terminal domain"/>
    <property type="match status" value="1"/>
</dbReference>
<feature type="domain" description="HAMP" evidence="12">
    <location>
        <begin position="166"/>
        <end position="218"/>
    </location>
</feature>
<evidence type="ECO:0000256" key="4">
    <source>
        <dbReference type="ARBA" id="ARBA00022475"/>
    </source>
</evidence>
<evidence type="ECO:0000259" key="12">
    <source>
        <dbReference type="PROSITE" id="PS50885"/>
    </source>
</evidence>
<evidence type="ECO:0000256" key="10">
    <source>
        <dbReference type="SAM" id="Phobius"/>
    </source>
</evidence>
<evidence type="ECO:0000256" key="5">
    <source>
        <dbReference type="ARBA" id="ARBA00022553"/>
    </source>
</evidence>
<comment type="subcellular location">
    <subcellularLocation>
        <location evidence="2">Cell membrane</location>
        <topology evidence="2">Multi-pass membrane protein</topology>
    </subcellularLocation>
</comment>
<dbReference type="GO" id="GO:0005524">
    <property type="term" value="F:ATP binding"/>
    <property type="evidence" value="ECO:0007669"/>
    <property type="project" value="UniProtKB-KW"/>
</dbReference>
<proteinExistence type="predicted"/>
<keyword evidence="7" id="KW-0547">Nucleotide-binding</keyword>
<dbReference type="Pfam" id="PF00512">
    <property type="entry name" value="HisKA"/>
    <property type="match status" value="1"/>
</dbReference>
<dbReference type="PANTHER" id="PTHR44936:SF10">
    <property type="entry name" value="SENSOR PROTEIN RSTB"/>
    <property type="match status" value="1"/>
</dbReference>
<evidence type="ECO:0000256" key="3">
    <source>
        <dbReference type="ARBA" id="ARBA00012438"/>
    </source>
</evidence>
<keyword evidence="9 13" id="KW-0067">ATP-binding</keyword>
<feature type="transmembrane region" description="Helical" evidence="10">
    <location>
        <begin position="145"/>
        <end position="165"/>
    </location>
</feature>
<keyword evidence="8" id="KW-0418">Kinase</keyword>
<dbReference type="InterPro" id="IPR036097">
    <property type="entry name" value="HisK_dim/P_sf"/>
</dbReference>
<keyword evidence="10" id="KW-0472">Membrane</keyword>
<dbReference type="SUPFAM" id="SSF55874">
    <property type="entry name" value="ATPase domain of HSP90 chaperone/DNA topoisomerase II/histidine kinase"/>
    <property type="match status" value="1"/>
</dbReference>
<evidence type="ECO:0000256" key="9">
    <source>
        <dbReference type="ARBA" id="ARBA00022840"/>
    </source>
</evidence>
<name>A0ABY6BLH1_9GAMM</name>
<dbReference type="InterPro" id="IPR004358">
    <property type="entry name" value="Sig_transdc_His_kin-like_C"/>
</dbReference>
<keyword evidence="5" id="KW-0597">Phosphoprotein</keyword>
<keyword evidence="10" id="KW-1133">Transmembrane helix</keyword>
<feature type="domain" description="Histidine kinase" evidence="11">
    <location>
        <begin position="226"/>
        <end position="423"/>
    </location>
</feature>
<dbReference type="EC" id="2.7.13.3" evidence="3"/>
<evidence type="ECO:0000259" key="11">
    <source>
        <dbReference type="PROSITE" id="PS50109"/>
    </source>
</evidence>
<accession>A0ABY6BLH1</accession>
<dbReference type="Gene3D" id="1.10.287.130">
    <property type="match status" value="1"/>
</dbReference>
<dbReference type="CDD" id="cd00075">
    <property type="entry name" value="HATPase"/>
    <property type="match status" value="1"/>
</dbReference>
<comment type="catalytic activity">
    <reaction evidence="1">
        <text>ATP + protein L-histidine = ADP + protein N-phospho-L-histidine.</text>
        <dbReference type="EC" id="2.7.13.3"/>
    </reaction>
</comment>
<evidence type="ECO:0000256" key="6">
    <source>
        <dbReference type="ARBA" id="ARBA00022679"/>
    </source>
</evidence>
<dbReference type="SMART" id="SM00387">
    <property type="entry name" value="HATPase_c"/>
    <property type="match status" value="1"/>
</dbReference>
<keyword evidence="10" id="KW-0812">Transmembrane</keyword>
<dbReference type="InterPro" id="IPR003594">
    <property type="entry name" value="HATPase_dom"/>
</dbReference>